<keyword evidence="11" id="KW-1185">Reference proteome</keyword>
<comment type="function">
    <text evidence="9">Part of the twin-arginine translocation (Tat) system that transports large folded proteins containing a characteristic twin-arginine motif in their signal peptide across membranes. TatA could form the protein-conducting channel of the Tat system.</text>
</comment>
<dbReference type="InterPro" id="IPR003369">
    <property type="entry name" value="TatA/B/E"/>
</dbReference>
<reference evidence="10 11" key="1">
    <citation type="journal article" date="2011" name="J. Microbiol.">
        <title>Gramella jeungdoensis sp. nov., isolated from a solar saltern in Korea.</title>
        <authorList>
            <person name="Joung Y."/>
            <person name="Kim H."/>
            <person name="Jang T."/>
            <person name="Ahn T.S."/>
            <person name="Joh K."/>
        </authorList>
    </citation>
    <scope>NUCLEOTIDE SEQUENCE [LARGE SCALE GENOMIC DNA]</scope>
    <source>
        <strain evidence="10 11">KCTC 23123</strain>
    </source>
</reference>
<evidence type="ECO:0000256" key="4">
    <source>
        <dbReference type="ARBA" id="ARBA00022692"/>
    </source>
</evidence>
<dbReference type="InterPro" id="IPR006312">
    <property type="entry name" value="TatA/E"/>
</dbReference>
<keyword evidence="2 9" id="KW-0813">Transport</keyword>
<sequence length="105" mass="11788">MYLFISGPEIFVILVIVVMVFGADKLPEIARGLGKGMRQVKDATNDIKREIKNSAEKNDIDIDIASNIKNEINKVTDNIEDYSQPVKKIKDTIVDDITGPIKRNK</sequence>
<accession>A0A4Y8ATN6</accession>
<dbReference type="RefSeq" id="WP_134248456.1">
    <property type="nucleotide sequence ID" value="NZ_SNQI01000003.1"/>
</dbReference>
<comment type="similarity">
    <text evidence="9">Belongs to the TatA/E family.</text>
</comment>
<keyword evidence="7 9" id="KW-0811">Translocation</keyword>
<dbReference type="Proteomes" id="UP000298517">
    <property type="component" value="Unassembled WGS sequence"/>
</dbReference>
<dbReference type="GO" id="GO:0043953">
    <property type="term" value="P:protein transport by the Tat complex"/>
    <property type="evidence" value="ECO:0007669"/>
    <property type="project" value="UniProtKB-UniRule"/>
</dbReference>
<feature type="transmembrane region" description="Helical" evidence="9">
    <location>
        <begin position="6"/>
        <end position="23"/>
    </location>
</feature>
<keyword evidence="4 9" id="KW-0812">Transmembrane</keyword>
<dbReference type="PANTHER" id="PTHR42982:SF1">
    <property type="entry name" value="SEC-INDEPENDENT PROTEIN TRANSLOCASE PROTEIN TATA"/>
    <property type="match status" value="1"/>
</dbReference>
<dbReference type="NCBIfam" id="TIGR01411">
    <property type="entry name" value="tatAE"/>
    <property type="match status" value="1"/>
</dbReference>
<keyword evidence="3 9" id="KW-1003">Cell membrane</keyword>
<protein>
    <recommendedName>
        <fullName evidence="9">Sec-independent protein translocase protein TatA</fullName>
    </recommendedName>
</protein>
<dbReference type="EMBL" id="SNQI01000003">
    <property type="protein sequence ID" value="TEW74058.1"/>
    <property type="molecule type" value="Genomic_DNA"/>
</dbReference>
<keyword evidence="5 9" id="KW-0653">Protein transport</keyword>
<name>A0A4Y8ATN6_9FLAO</name>
<evidence type="ECO:0000256" key="2">
    <source>
        <dbReference type="ARBA" id="ARBA00022448"/>
    </source>
</evidence>
<evidence type="ECO:0000256" key="7">
    <source>
        <dbReference type="ARBA" id="ARBA00023010"/>
    </source>
</evidence>
<evidence type="ECO:0000313" key="11">
    <source>
        <dbReference type="Proteomes" id="UP000298517"/>
    </source>
</evidence>
<dbReference type="AlphaFoldDB" id="A0A4Y8ATN6"/>
<evidence type="ECO:0000256" key="6">
    <source>
        <dbReference type="ARBA" id="ARBA00022989"/>
    </source>
</evidence>
<gene>
    <name evidence="9 10" type="primary">tatA</name>
    <name evidence="10" type="ORF">E2488_11335</name>
</gene>
<evidence type="ECO:0000256" key="1">
    <source>
        <dbReference type="ARBA" id="ARBA00004162"/>
    </source>
</evidence>
<dbReference type="Pfam" id="PF02416">
    <property type="entry name" value="TatA_B_E"/>
    <property type="match status" value="1"/>
</dbReference>
<proteinExistence type="inferred from homology"/>
<evidence type="ECO:0000256" key="5">
    <source>
        <dbReference type="ARBA" id="ARBA00022927"/>
    </source>
</evidence>
<dbReference type="Gene3D" id="1.20.5.3310">
    <property type="match status" value="1"/>
</dbReference>
<evidence type="ECO:0000256" key="8">
    <source>
        <dbReference type="ARBA" id="ARBA00023136"/>
    </source>
</evidence>
<evidence type="ECO:0000256" key="9">
    <source>
        <dbReference type="HAMAP-Rule" id="MF_00236"/>
    </source>
</evidence>
<evidence type="ECO:0000256" key="3">
    <source>
        <dbReference type="ARBA" id="ARBA00022475"/>
    </source>
</evidence>
<organism evidence="10 11">
    <name type="scientific">Gramella jeungdoensis</name>
    <dbReference type="NCBI Taxonomy" id="708091"/>
    <lineage>
        <taxon>Bacteria</taxon>
        <taxon>Pseudomonadati</taxon>
        <taxon>Bacteroidota</taxon>
        <taxon>Flavobacteriia</taxon>
        <taxon>Flavobacteriales</taxon>
        <taxon>Flavobacteriaceae</taxon>
        <taxon>Christiangramia</taxon>
    </lineage>
</organism>
<dbReference type="GO" id="GO:0033281">
    <property type="term" value="C:TAT protein transport complex"/>
    <property type="evidence" value="ECO:0007669"/>
    <property type="project" value="UniProtKB-UniRule"/>
</dbReference>
<dbReference type="OrthoDB" id="1525160at2"/>
<dbReference type="GO" id="GO:0008320">
    <property type="term" value="F:protein transmembrane transporter activity"/>
    <property type="evidence" value="ECO:0007669"/>
    <property type="project" value="UniProtKB-UniRule"/>
</dbReference>
<comment type="subunit">
    <text evidence="9">Forms a complex with TatC.</text>
</comment>
<keyword evidence="6 9" id="KW-1133">Transmembrane helix</keyword>
<comment type="subcellular location">
    <subcellularLocation>
        <location evidence="1 9">Cell membrane</location>
        <topology evidence="1 9">Single-pass membrane protein</topology>
    </subcellularLocation>
</comment>
<dbReference type="HAMAP" id="MF_00236">
    <property type="entry name" value="TatA_E"/>
    <property type="match status" value="1"/>
</dbReference>
<dbReference type="PANTHER" id="PTHR42982">
    <property type="entry name" value="SEC-INDEPENDENT PROTEIN TRANSLOCASE PROTEIN TATA"/>
    <property type="match status" value="1"/>
</dbReference>
<keyword evidence="8 9" id="KW-0472">Membrane</keyword>
<evidence type="ECO:0000313" key="10">
    <source>
        <dbReference type="EMBL" id="TEW74058.1"/>
    </source>
</evidence>
<comment type="caution">
    <text evidence="10">The sequence shown here is derived from an EMBL/GenBank/DDBJ whole genome shotgun (WGS) entry which is preliminary data.</text>
</comment>